<keyword evidence="1" id="KW-1133">Transmembrane helix</keyword>
<feature type="transmembrane region" description="Helical" evidence="1">
    <location>
        <begin position="16"/>
        <end position="34"/>
    </location>
</feature>
<evidence type="ECO:0000256" key="1">
    <source>
        <dbReference type="SAM" id="Phobius"/>
    </source>
</evidence>
<sequence length="108" mass="12430">MVWKPLSNESWRQFEYVRVVTAAGAVTTISVALLDDMISGNARIAELLGDRTYWAEIAAHSNSRRDAHTPNRLSKREIFDLYGRLLSLDKRLRETEKFAEETSSSWQQ</sequence>
<accession>A0A212R7R3</accession>
<name>A0A212R7R3_RHOAC</name>
<evidence type="ECO:0000313" key="3">
    <source>
        <dbReference type="Proteomes" id="UP000198418"/>
    </source>
</evidence>
<dbReference type="Proteomes" id="UP000198418">
    <property type="component" value="Unassembled WGS sequence"/>
</dbReference>
<keyword evidence="1" id="KW-0812">Transmembrane</keyword>
<dbReference type="EMBL" id="FYDG01000003">
    <property type="protein sequence ID" value="SNB68202.1"/>
    <property type="molecule type" value="Genomic_DNA"/>
</dbReference>
<dbReference type="RefSeq" id="WP_088520156.1">
    <property type="nucleotide sequence ID" value="NZ_FYDG01000003.1"/>
</dbReference>
<organism evidence="2 3">
    <name type="scientific">Rhodoblastus acidophilus</name>
    <name type="common">Rhodopseudomonas acidophila</name>
    <dbReference type="NCBI Taxonomy" id="1074"/>
    <lineage>
        <taxon>Bacteria</taxon>
        <taxon>Pseudomonadati</taxon>
        <taxon>Pseudomonadota</taxon>
        <taxon>Alphaproteobacteria</taxon>
        <taxon>Hyphomicrobiales</taxon>
        <taxon>Rhodoblastaceae</taxon>
        <taxon>Rhodoblastus</taxon>
    </lineage>
</organism>
<evidence type="ECO:0000313" key="2">
    <source>
        <dbReference type="EMBL" id="SNB68202.1"/>
    </source>
</evidence>
<keyword evidence="1" id="KW-0472">Membrane</keyword>
<gene>
    <name evidence="2" type="ORF">SAMN06265338_10313</name>
</gene>
<protein>
    <submittedName>
        <fullName evidence="2">Uncharacterized protein</fullName>
    </submittedName>
</protein>
<keyword evidence="3" id="KW-1185">Reference proteome</keyword>
<proteinExistence type="predicted"/>
<dbReference type="AlphaFoldDB" id="A0A212R7R3"/>
<reference evidence="3" key="1">
    <citation type="submission" date="2017-06" db="EMBL/GenBank/DDBJ databases">
        <authorList>
            <person name="Varghese N."/>
            <person name="Submissions S."/>
        </authorList>
    </citation>
    <scope>NUCLEOTIDE SEQUENCE [LARGE SCALE GENOMIC DNA]</scope>
    <source>
        <strain evidence="3">DSM 137</strain>
    </source>
</reference>